<protein>
    <submittedName>
        <fullName evidence="7">Membrane fusion protein, multidrug efflux system</fullName>
    </submittedName>
</protein>
<sequence>MRKKYIYVAVAVIAVAFVSYRLTRNDGAKVPAPEPSRSGAPMEVNGVVVMPREFSNVITLSGSVEPNEQVQIRSEVPGIIRSLTFKEGTMVAKGQSLLRIDDSELQAQLIQAQSREKLAEDNENRARLLLEKEAISQQEYDVAHADFETAKAQTALIKAQLAKTTVRAPFSGKIGLRSVSEGEYLTPTTVVANLLSINPVKILFSVPEKYSSQINVGQGLTFTVSGSNTKYKAEIYAIEPGVDAATRTIQIRAIAENPEERLFPGAFARVELPLDRIENAVLVPTEAVVPIQNGKQVYKLENGIAKATPVEAENRTRQHVLITSGIALGDTVLVSGIMSLKDGVPVRVQVVEHD</sequence>
<dbReference type="GO" id="GO:1990281">
    <property type="term" value="C:efflux pump complex"/>
    <property type="evidence" value="ECO:0007669"/>
    <property type="project" value="TreeGrafter"/>
</dbReference>
<organism evidence="7 8">
    <name type="scientific">Parapedobacter composti</name>
    <dbReference type="NCBI Taxonomy" id="623281"/>
    <lineage>
        <taxon>Bacteria</taxon>
        <taxon>Pseudomonadati</taxon>
        <taxon>Bacteroidota</taxon>
        <taxon>Sphingobacteriia</taxon>
        <taxon>Sphingobacteriales</taxon>
        <taxon>Sphingobacteriaceae</taxon>
        <taxon>Parapedobacter</taxon>
    </lineage>
</organism>
<proteinExistence type="inferred from homology"/>
<dbReference type="RefSeq" id="WP_090970626.1">
    <property type="nucleotide sequence ID" value="NZ_FOLL01000001.1"/>
</dbReference>
<dbReference type="Pfam" id="PF25876">
    <property type="entry name" value="HH_MFP_RND"/>
    <property type="match status" value="1"/>
</dbReference>
<evidence type="ECO:0000259" key="3">
    <source>
        <dbReference type="Pfam" id="PF25876"/>
    </source>
</evidence>
<dbReference type="Pfam" id="PF25989">
    <property type="entry name" value="YknX_C"/>
    <property type="match status" value="1"/>
</dbReference>
<keyword evidence="2" id="KW-0812">Transmembrane</keyword>
<dbReference type="InterPro" id="IPR058792">
    <property type="entry name" value="Beta-barrel_RND_2"/>
</dbReference>
<evidence type="ECO:0000256" key="1">
    <source>
        <dbReference type="ARBA" id="ARBA00009477"/>
    </source>
</evidence>
<dbReference type="Gene3D" id="2.40.50.100">
    <property type="match status" value="1"/>
</dbReference>
<evidence type="ECO:0000259" key="5">
    <source>
        <dbReference type="Pfam" id="PF25954"/>
    </source>
</evidence>
<keyword evidence="2" id="KW-0472">Membrane</keyword>
<dbReference type="InterPro" id="IPR058637">
    <property type="entry name" value="YknX-like_C"/>
</dbReference>
<dbReference type="Pfam" id="PF25917">
    <property type="entry name" value="BSH_RND"/>
    <property type="match status" value="1"/>
</dbReference>
<comment type="similarity">
    <text evidence="1">Belongs to the membrane fusion protein (MFP) (TC 8.A.1) family.</text>
</comment>
<dbReference type="STRING" id="623281.SAMN05421747_101473"/>
<feature type="domain" description="Multidrug resistance protein MdtA-like barrel-sandwich hybrid" evidence="4">
    <location>
        <begin position="68"/>
        <end position="188"/>
    </location>
</feature>
<keyword evidence="8" id="KW-1185">Reference proteome</keyword>
<feature type="domain" description="YknX-like C-terminal permuted SH3-like" evidence="6">
    <location>
        <begin position="281"/>
        <end position="348"/>
    </location>
</feature>
<evidence type="ECO:0000259" key="4">
    <source>
        <dbReference type="Pfam" id="PF25917"/>
    </source>
</evidence>
<dbReference type="SUPFAM" id="SSF111369">
    <property type="entry name" value="HlyD-like secretion proteins"/>
    <property type="match status" value="1"/>
</dbReference>
<evidence type="ECO:0000259" key="6">
    <source>
        <dbReference type="Pfam" id="PF25989"/>
    </source>
</evidence>
<dbReference type="Gene3D" id="1.10.287.470">
    <property type="entry name" value="Helix hairpin bin"/>
    <property type="match status" value="1"/>
</dbReference>
<accession>A0A1I1EBD1</accession>
<dbReference type="InterPro" id="IPR058625">
    <property type="entry name" value="MdtA-like_BSH"/>
</dbReference>
<dbReference type="Gene3D" id="2.40.420.20">
    <property type="match status" value="1"/>
</dbReference>
<dbReference type="EMBL" id="FOLL01000001">
    <property type="protein sequence ID" value="SFB84425.1"/>
    <property type="molecule type" value="Genomic_DNA"/>
</dbReference>
<dbReference type="InterPro" id="IPR006143">
    <property type="entry name" value="RND_pump_MFP"/>
</dbReference>
<dbReference type="Proteomes" id="UP000199577">
    <property type="component" value="Unassembled WGS sequence"/>
</dbReference>
<dbReference type="NCBIfam" id="TIGR01730">
    <property type="entry name" value="RND_mfp"/>
    <property type="match status" value="1"/>
</dbReference>
<gene>
    <name evidence="7" type="ORF">SAMN05421747_101473</name>
</gene>
<dbReference type="InterPro" id="IPR058624">
    <property type="entry name" value="MdtA-like_HH"/>
</dbReference>
<feature type="transmembrane region" description="Helical" evidence="2">
    <location>
        <begin position="5"/>
        <end position="23"/>
    </location>
</feature>
<dbReference type="Pfam" id="PF25954">
    <property type="entry name" value="Beta-barrel_RND_2"/>
    <property type="match status" value="1"/>
</dbReference>
<evidence type="ECO:0000313" key="8">
    <source>
        <dbReference type="Proteomes" id="UP000199577"/>
    </source>
</evidence>
<keyword evidence="2" id="KW-1133">Transmembrane helix</keyword>
<feature type="domain" description="Multidrug resistance protein MdtA-like alpha-helical hairpin" evidence="3">
    <location>
        <begin position="104"/>
        <end position="162"/>
    </location>
</feature>
<dbReference type="AlphaFoldDB" id="A0A1I1EBD1"/>
<name>A0A1I1EBD1_9SPHI</name>
<evidence type="ECO:0000256" key="2">
    <source>
        <dbReference type="SAM" id="Phobius"/>
    </source>
</evidence>
<dbReference type="GO" id="GO:0015562">
    <property type="term" value="F:efflux transmembrane transporter activity"/>
    <property type="evidence" value="ECO:0007669"/>
    <property type="project" value="TreeGrafter"/>
</dbReference>
<feature type="domain" description="CusB-like beta-barrel" evidence="5">
    <location>
        <begin position="204"/>
        <end position="272"/>
    </location>
</feature>
<dbReference type="Gene3D" id="2.40.30.170">
    <property type="match status" value="1"/>
</dbReference>
<reference evidence="7 8" key="1">
    <citation type="submission" date="2016-10" db="EMBL/GenBank/DDBJ databases">
        <authorList>
            <person name="de Groot N.N."/>
        </authorList>
    </citation>
    <scope>NUCLEOTIDE SEQUENCE [LARGE SCALE GENOMIC DNA]</scope>
    <source>
        <strain evidence="7 8">DSM 22900</strain>
    </source>
</reference>
<dbReference type="PANTHER" id="PTHR30469:SF36">
    <property type="entry name" value="BLL3903 PROTEIN"/>
    <property type="match status" value="1"/>
</dbReference>
<dbReference type="PANTHER" id="PTHR30469">
    <property type="entry name" value="MULTIDRUG RESISTANCE PROTEIN MDTA"/>
    <property type="match status" value="1"/>
</dbReference>
<dbReference type="OrthoDB" id="9806939at2"/>
<evidence type="ECO:0000313" key="7">
    <source>
        <dbReference type="EMBL" id="SFB84425.1"/>
    </source>
</evidence>